<protein>
    <recommendedName>
        <fullName evidence="3">Lipoprotein</fullName>
    </recommendedName>
</protein>
<evidence type="ECO:0000313" key="2">
    <source>
        <dbReference type="Proteomes" id="UP000003019"/>
    </source>
</evidence>
<dbReference type="Proteomes" id="UP000003019">
    <property type="component" value="Unassembled WGS sequence"/>
</dbReference>
<keyword evidence="2" id="KW-1185">Reference proteome</keyword>
<dbReference type="AlphaFoldDB" id="G4CJL3"/>
<reference evidence="1 2" key="1">
    <citation type="submission" date="2011-05" db="EMBL/GenBank/DDBJ databases">
        <authorList>
            <person name="Muzny D."/>
            <person name="Qin X."/>
            <person name="Deng J."/>
            <person name="Jiang H."/>
            <person name="Liu Y."/>
            <person name="Qu J."/>
            <person name="Song X.-Z."/>
            <person name="Zhang L."/>
            <person name="Thornton R."/>
            <person name="Coyle M."/>
            <person name="Francisco L."/>
            <person name="Jackson L."/>
            <person name="Javaid M."/>
            <person name="Korchina V."/>
            <person name="Kovar C."/>
            <person name="Mata R."/>
            <person name="Mathew T."/>
            <person name="Ngo R."/>
            <person name="Nguyen L."/>
            <person name="Nguyen N."/>
            <person name="Okwuonu G."/>
            <person name="Ongeri F."/>
            <person name="Pham C."/>
            <person name="Simmons D."/>
            <person name="Wilczek-Boney K."/>
            <person name="Hale W."/>
            <person name="Jakkamsetti A."/>
            <person name="Pham P."/>
            <person name="Ruth R."/>
            <person name="San Lucas F."/>
            <person name="Warren J."/>
            <person name="Zhang J."/>
            <person name="Zhao Z."/>
            <person name="Zhou C."/>
            <person name="Zhu D."/>
            <person name="Lee S."/>
            <person name="Bess C."/>
            <person name="Blankenburg K."/>
            <person name="Forbes L."/>
            <person name="Fu Q."/>
            <person name="Gubbala S."/>
            <person name="Hirani K."/>
            <person name="Jayaseelan J.C."/>
            <person name="Lara F."/>
            <person name="Munidasa M."/>
            <person name="Palculict T."/>
            <person name="Patil S."/>
            <person name="Pu L.-L."/>
            <person name="Saada N."/>
            <person name="Tang L."/>
            <person name="Weissenberger G."/>
            <person name="Zhu Y."/>
            <person name="Hemphill L."/>
            <person name="Shang Y."/>
            <person name="Youmans B."/>
            <person name="Ayvaz T."/>
            <person name="Ross M."/>
            <person name="Santibanez J."/>
            <person name="Aqrawi P."/>
            <person name="Gross S."/>
            <person name="Joshi V."/>
            <person name="Fowler G."/>
            <person name="Nazareth L."/>
            <person name="Reid J."/>
            <person name="Worley K."/>
            <person name="Petrosino J."/>
            <person name="Highlander S."/>
            <person name="Gibbs R."/>
        </authorList>
    </citation>
    <scope>NUCLEOTIDE SEQUENCE [LARGE SCALE GENOMIC DNA]</scope>
    <source>
        <strain evidence="1 2">871</strain>
    </source>
</reference>
<dbReference type="PATRIC" id="fig|1032488.3.peg.1710"/>
<organism evidence="1 2">
    <name type="scientific">Neisseria shayeganii 871</name>
    <dbReference type="NCBI Taxonomy" id="1032488"/>
    <lineage>
        <taxon>Bacteria</taxon>
        <taxon>Pseudomonadati</taxon>
        <taxon>Pseudomonadota</taxon>
        <taxon>Betaproteobacteria</taxon>
        <taxon>Neisseriales</taxon>
        <taxon>Neisseriaceae</taxon>
        <taxon>Neisseria</taxon>
    </lineage>
</organism>
<evidence type="ECO:0008006" key="3">
    <source>
        <dbReference type="Google" id="ProtNLM"/>
    </source>
</evidence>
<dbReference type="HOGENOM" id="CLU_1453004_0_0_4"/>
<proteinExistence type="predicted"/>
<dbReference type="PROSITE" id="PS51257">
    <property type="entry name" value="PROKAR_LIPOPROTEIN"/>
    <property type="match status" value="1"/>
</dbReference>
<accession>G4CJL3</accession>
<dbReference type="EMBL" id="AGAY01000061">
    <property type="protein sequence ID" value="EGY52064.1"/>
    <property type="molecule type" value="Genomic_DNA"/>
</dbReference>
<dbReference type="STRING" id="1032488.HMPREF9371_1803"/>
<name>G4CJL3_9NEIS</name>
<sequence length="186" mass="20051">MLGRPVSACFFDFGGRIMKHITLATLVLLALAACGGEKTETPVSAQRPAETAHSGVSDKADDGWLAEAQEISRTIVGMQDDAAKELVVKSGGLPPAARYSYQVDVKDGSYYTFFADCDYDCSNIDLEVKDAAGNTLEKDFESDDSPMFGVRAKSAGQLTVDVVMTDCDTKECRFSSQVFEGSQDVF</sequence>
<evidence type="ECO:0000313" key="1">
    <source>
        <dbReference type="EMBL" id="EGY52064.1"/>
    </source>
</evidence>
<comment type="caution">
    <text evidence="1">The sequence shown here is derived from an EMBL/GenBank/DDBJ whole genome shotgun (WGS) entry which is preliminary data.</text>
</comment>
<gene>
    <name evidence="1" type="ORF">HMPREF9371_1803</name>
</gene>